<proteinExistence type="predicted"/>
<keyword evidence="1" id="KW-0812">Transmembrane</keyword>
<protein>
    <recommendedName>
        <fullName evidence="3">YbbR-like domain-containing protein</fullName>
    </recommendedName>
</protein>
<evidence type="ECO:0000313" key="2">
    <source>
        <dbReference type="EMBL" id="VAW29382.1"/>
    </source>
</evidence>
<reference evidence="2" key="1">
    <citation type="submission" date="2018-06" db="EMBL/GenBank/DDBJ databases">
        <authorList>
            <person name="Zhirakovskaya E."/>
        </authorList>
    </citation>
    <scope>NUCLEOTIDE SEQUENCE</scope>
</reference>
<keyword evidence="1" id="KW-0472">Membrane</keyword>
<feature type="transmembrane region" description="Helical" evidence="1">
    <location>
        <begin position="20"/>
        <end position="39"/>
    </location>
</feature>
<gene>
    <name evidence="2" type="ORF">MNBD_BACTEROID06-193</name>
</gene>
<organism evidence="2">
    <name type="scientific">hydrothermal vent metagenome</name>
    <dbReference type="NCBI Taxonomy" id="652676"/>
    <lineage>
        <taxon>unclassified sequences</taxon>
        <taxon>metagenomes</taxon>
        <taxon>ecological metagenomes</taxon>
    </lineage>
</organism>
<name>A0A3B0USW5_9ZZZZ</name>
<accession>A0A3B0USW5</accession>
<keyword evidence="1" id="KW-1133">Transmembrane helix</keyword>
<dbReference type="Gene3D" id="2.170.120.40">
    <property type="entry name" value="YbbR-like domain"/>
    <property type="match status" value="1"/>
</dbReference>
<sequence>MKKYVTILKQFLRFKKPDNLKVVAYCILTAATFWFFSALNKEYDASVKYPVEWVFDEERFIVVEEMPENIQINVSGLGWNLLRANSGFGLQPLSLKLTDPATNHSLPGNYFANQVAEALDELQLNYIIEDSLLFNIDYRITQSFPIYIDSLSIDLDEGYRIISPINFDTELVEIEGPRKILAEMPKDTFWVQVIETNIDGYFDNEVPIQVENPDLMKVKPQTVNVVFDVAKFINQEVELPIQYTNTENLKNIFVKDSLITVRYLIQEDFKDSLFRDSLIVIADFNSINKADSTLALLLQSKGKYVIDPYFNFPQVKVYYNE</sequence>
<evidence type="ECO:0008006" key="3">
    <source>
        <dbReference type="Google" id="ProtNLM"/>
    </source>
</evidence>
<dbReference type="EMBL" id="UOES01000561">
    <property type="protein sequence ID" value="VAW29382.1"/>
    <property type="molecule type" value="Genomic_DNA"/>
</dbReference>
<evidence type="ECO:0000256" key="1">
    <source>
        <dbReference type="SAM" id="Phobius"/>
    </source>
</evidence>
<dbReference type="AlphaFoldDB" id="A0A3B0USW5"/>